<evidence type="ECO:0000313" key="2">
    <source>
        <dbReference type="EMBL" id="TNN34346.1"/>
    </source>
</evidence>
<organism evidence="2 3">
    <name type="scientific">Liparis tanakae</name>
    <name type="common">Tanaka's snailfish</name>
    <dbReference type="NCBI Taxonomy" id="230148"/>
    <lineage>
        <taxon>Eukaryota</taxon>
        <taxon>Metazoa</taxon>
        <taxon>Chordata</taxon>
        <taxon>Craniata</taxon>
        <taxon>Vertebrata</taxon>
        <taxon>Euteleostomi</taxon>
        <taxon>Actinopterygii</taxon>
        <taxon>Neopterygii</taxon>
        <taxon>Teleostei</taxon>
        <taxon>Neoteleostei</taxon>
        <taxon>Acanthomorphata</taxon>
        <taxon>Eupercaria</taxon>
        <taxon>Perciformes</taxon>
        <taxon>Cottioidei</taxon>
        <taxon>Cottales</taxon>
        <taxon>Liparidae</taxon>
        <taxon>Liparis</taxon>
    </lineage>
</organism>
<dbReference type="Gene3D" id="2.20.130.20">
    <property type="match status" value="1"/>
</dbReference>
<accession>A0A4Z2EZF5</accession>
<feature type="region of interest" description="Disordered" evidence="1">
    <location>
        <begin position="1"/>
        <end position="25"/>
    </location>
</feature>
<protein>
    <submittedName>
        <fullName evidence="2">Uncharacterized protein</fullName>
    </submittedName>
</protein>
<reference evidence="2 3" key="1">
    <citation type="submission" date="2019-03" db="EMBL/GenBank/DDBJ databases">
        <title>First draft genome of Liparis tanakae, snailfish: a comprehensive survey of snailfish specific genes.</title>
        <authorList>
            <person name="Kim W."/>
            <person name="Song I."/>
            <person name="Jeong J.-H."/>
            <person name="Kim D."/>
            <person name="Kim S."/>
            <person name="Ryu S."/>
            <person name="Song J.Y."/>
            <person name="Lee S.K."/>
        </authorList>
    </citation>
    <scope>NUCLEOTIDE SEQUENCE [LARGE SCALE GENOMIC DNA]</scope>
    <source>
        <tissue evidence="2">Muscle</tissue>
    </source>
</reference>
<keyword evidence="3" id="KW-1185">Reference proteome</keyword>
<sequence length="87" mass="10202">MVEEEEELVEEAEEEEEEEEEEEYLDETQVYLRSKFYESWLWTDVNLPDQADRDGDNRWTNSSGSTTQSLVLFFTRSEAGLSAVLVL</sequence>
<dbReference type="Proteomes" id="UP000314294">
    <property type="component" value="Unassembled WGS sequence"/>
</dbReference>
<proteinExistence type="predicted"/>
<comment type="caution">
    <text evidence="2">The sequence shown here is derived from an EMBL/GenBank/DDBJ whole genome shotgun (WGS) entry which is preliminary data.</text>
</comment>
<dbReference type="EMBL" id="SRLO01001985">
    <property type="protein sequence ID" value="TNN34346.1"/>
    <property type="molecule type" value="Genomic_DNA"/>
</dbReference>
<gene>
    <name evidence="2" type="ORF">EYF80_055492</name>
</gene>
<evidence type="ECO:0000256" key="1">
    <source>
        <dbReference type="SAM" id="MobiDB-lite"/>
    </source>
</evidence>
<evidence type="ECO:0000313" key="3">
    <source>
        <dbReference type="Proteomes" id="UP000314294"/>
    </source>
</evidence>
<dbReference type="AlphaFoldDB" id="A0A4Z2EZF5"/>
<name>A0A4Z2EZF5_9TELE</name>